<dbReference type="OrthoDB" id="10052615at2759"/>
<organism evidence="1 2">
    <name type="scientific">Nezara viridula</name>
    <name type="common">Southern green stink bug</name>
    <name type="synonym">Cimex viridulus</name>
    <dbReference type="NCBI Taxonomy" id="85310"/>
    <lineage>
        <taxon>Eukaryota</taxon>
        <taxon>Metazoa</taxon>
        <taxon>Ecdysozoa</taxon>
        <taxon>Arthropoda</taxon>
        <taxon>Hexapoda</taxon>
        <taxon>Insecta</taxon>
        <taxon>Pterygota</taxon>
        <taxon>Neoptera</taxon>
        <taxon>Paraneoptera</taxon>
        <taxon>Hemiptera</taxon>
        <taxon>Heteroptera</taxon>
        <taxon>Panheteroptera</taxon>
        <taxon>Pentatomomorpha</taxon>
        <taxon>Pentatomoidea</taxon>
        <taxon>Pentatomidae</taxon>
        <taxon>Pentatominae</taxon>
        <taxon>Nezara</taxon>
    </lineage>
</organism>
<dbReference type="AlphaFoldDB" id="A0A9P0H2C7"/>
<name>A0A9P0H2C7_NEZVI</name>
<keyword evidence="2" id="KW-1185">Reference proteome</keyword>
<dbReference type="EMBL" id="OV725078">
    <property type="protein sequence ID" value="CAH1392566.1"/>
    <property type="molecule type" value="Genomic_DNA"/>
</dbReference>
<evidence type="ECO:0000313" key="2">
    <source>
        <dbReference type="Proteomes" id="UP001152798"/>
    </source>
</evidence>
<accession>A0A9P0H2C7</accession>
<gene>
    <name evidence="1" type="ORF">NEZAVI_LOCUS3369</name>
</gene>
<dbReference type="Proteomes" id="UP001152798">
    <property type="component" value="Chromosome 2"/>
</dbReference>
<proteinExistence type="predicted"/>
<sequence length="88" mass="9938">MQILPRLNAFFIFRVTDNSVVKLNTSPPSLPHDSIIVLHRSCFPEAESGGPSARSCHKVCVDPERRQIFVLGRYLDIQFRTAGSLKVR</sequence>
<evidence type="ECO:0000313" key="1">
    <source>
        <dbReference type="EMBL" id="CAH1392566.1"/>
    </source>
</evidence>
<protein>
    <submittedName>
        <fullName evidence="1">Uncharacterized protein</fullName>
    </submittedName>
</protein>
<reference evidence="1" key="1">
    <citation type="submission" date="2022-01" db="EMBL/GenBank/DDBJ databases">
        <authorList>
            <person name="King R."/>
        </authorList>
    </citation>
    <scope>NUCLEOTIDE SEQUENCE</scope>
</reference>